<accession>A0A284RQW0</accession>
<protein>
    <submittedName>
        <fullName evidence="1">Uncharacterized protein</fullName>
    </submittedName>
</protein>
<dbReference type="AlphaFoldDB" id="A0A284RQW0"/>
<sequence length="88" mass="10011">MSTSRLRGPILKSRRRRVVLAALHGDGKHNKRELEKILKTAPMMNATTRPETSISWRADTGNHFCRARTMIFTKLSSCGKGRTLAFKR</sequence>
<name>A0A284RQW0_ARMOS</name>
<keyword evidence="2" id="KW-1185">Reference proteome</keyword>
<gene>
    <name evidence="1" type="ORF">ARMOST_14476</name>
</gene>
<reference evidence="2" key="1">
    <citation type="journal article" date="2017" name="Nat. Ecol. Evol.">
        <title>Genome expansion and lineage-specific genetic innovations in the forest pathogenic fungi Armillaria.</title>
        <authorList>
            <person name="Sipos G."/>
            <person name="Prasanna A.N."/>
            <person name="Walter M.C."/>
            <person name="O'Connor E."/>
            <person name="Balint B."/>
            <person name="Krizsan K."/>
            <person name="Kiss B."/>
            <person name="Hess J."/>
            <person name="Varga T."/>
            <person name="Slot J."/>
            <person name="Riley R."/>
            <person name="Boka B."/>
            <person name="Rigling D."/>
            <person name="Barry K."/>
            <person name="Lee J."/>
            <person name="Mihaltcheva S."/>
            <person name="LaButti K."/>
            <person name="Lipzen A."/>
            <person name="Waldron R."/>
            <person name="Moloney N.M."/>
            <person name="Sperisen C."/>
            <person name="Kredics L."/>
            <person name="Vagvoelgyi C."/>
            <person name="Patrignani A."/>
            <person name="Fitzpatrick D."/>
            <person name="Nagy I."/>
            <person name="Doyle S."/>
            <person name="Anderson J.B."/>
            <person name="Grigoriev I.V."/>
            <person name="Gueldener U."/>
            <person name="Muensterkoetter M."/>
            <person name="Nagy L.G."/>
        </authorList>
    </citation>
    <scope>NUCLEOTIDE SEQUENCE [LARGE SCALE GENOMIC DNA]</scope>
    <source>
        <strain evidence="2">C18/9</strain>
    </source>
</reference>
<evidence type="ECO:0000313" key="2">
    <source>
        <dbReference type="Proteomes" id="UP000219338"/>
    </source>
</evidence>
<proteinExistence type="predicted"/>
<dbReference type="Proteomes" id="UP000219338">
    <property type="component" value="Unassembled WGS sequence"/>
</dbReference>
<evidence type="ECO:0000313" key="1">
    <source>
        <dbReference type="EMBL" id="SJL11075.1"/>
    </source>
</evidence>
<organism evidence="1 2">
    <name type="scientific">Armillaria ostoyae</name>
    <name type="common">Armillaria root rot fungus</name>
    <dbReference type="NCBI Taxonomy" id="47428"/>
    <lineage>
        <taxon>Eukaryota</taxon>
        <taxon>Fungi</taxon>
        <taxon>Dikarya</taxon>
        <taxon>Basidiomycota</taxon>
        <taxon>Agaricomycotina</taxon>
        <taxon>Agaricomycetes</taxon>
        <taxon>Agaricomycetidae</taxon>
        <taxon>Agaricales</taxon>
        <taxon>Marasmiineae</taxon>
        <taxon>Physalacriaceae</taxon>
        <taxon>Armillaria</taxon>
    </lineage>
</organism>
<dbReference type="EMBL" id="FUEG01000013">
    <property type="protein sequence ID" value="SJL11075.1"/>
    <property type="molecule type" value="Genomic_DNA"/>
</dbReference>